<dbReference type="PROSITE" id="PS00894">
    <property type="entry name" value="HTH_DEOR_1"/>
    <property type="match status" value="1"/>
</dbReference>
<dbReference type="SUPFAM" id="SSF46785">
    <property type="entry name" value="Winged helix' DNA-binding domain"/>
    <property type="match status" value="1"/>
</dbReference>
<evidence type="ECO:0000259" key="4">
    <source>
        <dbReference type="PROSITE" id="PS51000"/>
    </source>
</evidence>
<dbReference type="InterPro" id="IPR036390">
    <property type="entry name" value="WH_DNA-bd_sf"/>
</dbReference>
<gene>
    <name evidence="5" type="ORF">DES51_108101</name>
</gene>
<evidence type="ECO:0000313" key="5">
    <source>
        <dbReference type="EMBL" id="PXX78174.1"/>
    </source>
</evidence>
<keyword evidence="6" id="KW-1185">Reference proteome</keyword>
<dbReference type="SUPFAM" id="SSF100950">
    <property type="entry name" value="NagB/RpiA/CoA transferase-like"/>
    <property type="match status" value="1"/>
</dbReference>
<protein>
    <submittedName>
        <fullName evidence="5">DeoR family transcriptional regulator</fullName>
    </submittedName>
</protein>
<evidence type="ECO:0000313" key="6">
    <source>
        <dbReference type="Proteomes" id="UP000247612"/>
    </source>
</evidence>
<dbReference type="Pfam" id="PF08220">
    <property type="entry name" value="HTH_DeoR"/>
    <property type="match status" value="1"/>
</dbReference>
<keyword evidence="1" id="KW-0805">Transcription regulation</keyword>
<dbReference type="STRING" id="1034346.GCA_000313565_00497"/>
<dbReference type="SMART" id="SM00420">
    <property type="entry name" value="HTH_DEOR"/>
    <property type="match status" value="1"/>
</dbReference>
<dbReference type="InterPro" id="IPR050313">
    <property type="entry name" value="Carb_Metab_HTH_regulators"/>
</dbReference>
<name>A0A318KJ78_9FIRM</name>
<comment type="caution">
    <text evidence="5">The sequence shown here is derived from an EMBL/GenBank/DDBJ whole genome shotgun (WGS) entry which is preliminary data.</text>
</comment>
<dbReference type="InterPro" id="IPR037171">
    <property type="entry name" value="NagB/RpiA_transferase-like"/>
</dbReference>
<dbReference type="InterPro" id="IPR001034">
    <property type="entry name" value="DeoR_HTH"/>
</dbReference>
<dbReference type="Proteomes" id="UP000247612">
    <property type="component" value="Unassembled WGS sequence"/>
</dbReference>
<organism evidence="5 6">
    <name type="scientific">Dielma fastidiosa</name>
    <dbReference type="NCBI Taxonomy" id="1034346"/>
    <lineage>
        <taxon>Bacteria</taxon>
        <taxon>Bacillati</taxon>
        <taxon>Bacillota</taxon>
        <taxon>Erysipelotrichia</taxon>
        <taxon>Erysipelotrichales</taxon>
        <taxon>Erysipelotrichaceae</taxon>
        <taxon>Dielma</taxon>
    </lineage>
</organism>
<dbReference type="OrthoDB" id="9797223at2"/>
<dbReference type="EMBL" id="QJKH01000008">
    <property type="protein sequence ID" value="PXX78174.1"/>
    <property type="molecule type" value="Genomic_DNA"/>
</dbReference>
<dbReference type="PANTHER" id="PTHR30363">
    <property type="entry name" value="HTH-TYPE TRANSCRIPTIONAL REGULATOR SRLR-RELATED"/>
    <property type="match status" value="1"/>
</dbReference>
<dbReference type="GO" id="GO:0003677">
    <property type="term" value="F:DNA binding"/>
    <property type="evidence" value="ECO:0007669"/>
    <property type="project" value="UniProtKB-KW"/>
</dbReference>
<evidence type="ECO:0000256" key="2">
    <source>
        <dbReference type="ARBA" id="ARBA00023125"/>
    </source>
</evidence>
<evidence type="ECO:0000256" key="1">
    <source>
        <dbReference type="ARBA" id="ARBA00023015"/>
    </source>
</evidence>
<dbReference type="Pfam" id="PF00455">
    <property type="entry name" value="DeoRC"/>
    <property type="match status" value="1"/>
</dbReference>
<dbReference type="RefSeq" id="WP_022936801.1">
    <property type="nucleotide sequence ID" value="NZ_CABKRQ010000001.1"/>
</dbReference>
<dbReference type="InterPro" id="IPR014036">
    <property type="entry name" value="DeoR-like_C"/>
</dbReference>
<sequence>MFQEERLKFIVDYVTKNKKASTKELSELLSTSVVTIRADLKILQEKDLLVKTHGGVMINSYKINDVIPSNVKFQKFKREKAKIAELANRYISDGDILIIDSGSTTLELAKCITAENLTAFTNDLQIAIELSKKRNIDLTVSGGTLIPDVYTLTSYETVNFYKHLHVEKLFLSCDAIDAEFGISNRDKREVEIKKAMLKAANEVILMADHSKMNNSVLLQVADFEDIDKLIADDIPADLRAVIQSKGVEIITE</sequence>
<reference evidence="5 6" key="1">
    <citation type="submission" date="2018-05" db="EMBL/GenBank/DDBJ databases">
        <title>Genomic Encyclopedia of Type Strains, Phase IV (KMG-IV): sequencing the most valuable type-strain genomes for metagenomic binning, comparative biology and taxonomic classification.</title>
        <authorList>
            <person name="Goeker M."/>
        </authorList>
    </citation>
    <scope>NUCLEOTIDE SEQUENCE [LARGE SCALE GENOMIC DNA]</scope>
    <source>
        <strain evidence="5 6">JC118</strain>
    </source>
</reference>
<evidence type="ECO:0000256" key="3">
    <source>
        <dbReference type="ARBA" id="ARBA00023163"/>
    </source>
</evidence>
<keyword evidence="3" id="KW-0804">Transcription</keyword>
<dbReference type="GO" id="GO:0003700">
    <property type="term" value="F:DNA-binding transcription factor activity"/>
    <property type="evidence" value="ECO:0007669"/>
    <property type="project" value="InterPro"/>
</dbReference>
<dbReference type="SMART" id="SM01134">
    <property type="entry name" value="DeoRC"/>
    <property type="match status" value="1"/>
</dbReference>
<dbReference type="Gene3D" id="1.10.10.10">
    <property type="entry name" value="Winged helix-like DNA-binding domain superfamily/Winged helix DNA-binding domain"/>
    <property type="match status" value="1"/>
</dbReference>
<dbReference type="PROSITE" id="PS51000">
    <property type="entry name" value="HTH_DEOR_2"/>
    <property type="match status" value="1"/>
</dbReference>
<accession>A0A318KJ78</accession>
<keyword evidence="2" id="KW-0238">DNA-binding</keyword>
<dbReference type="Gene3D" id="3.40.50.1360">
    <property type="match status" value="1"/>
</dbReference>
<proteinExistence type="predicted"/>
<feature type="domain" description="HTH deoR-type" evidence="4">
    <location>
        <begin position="3"/>
        <end position="58"/>
    </location>
</feature>
<dbReference type="InterPro" id="IPR018356">
    <property type="entry name" value="Tscrpt_reg_HTH_DeoR_CS"/>
</dbReference>
<dbReference type="AlphaFoldDB" id="A0A318KJ78"/>
<dbReference type="PRINTS" id="PR00037">
    <property type="entry name" value="HTHLACR"/>
</dbReference>
<dbReference type="PANTHER" id="PTHR30363:SF44">
    <property type="entry name" value="AGA OPERON TRANSCRIPTIONAL REPRESSOR-RELATED"/>
    <property type="match status" value="1"/>
</dbReference>
<dbReference type="InterPro" id="IPR036388">
    <property type="entry name" value="WH-like_DNA-bd_sf"/>
</dbReference>